<feature type="region of interest" description="Disordered" evidence="16">
    <location>
        <begin position="445"/>
        <end position="613"/>
    </location>
</feature>
<dbReference type="GO" id="GO:0000781">
    <property type="term" value="C:chromosome, telomeric region"/>
    <property type="evidence" value="ECO:0007669"/>
    <property type="project" value="UniProtKB-SubCell"/>
</dbReference>
<reference evidence="18" key="1">
    <citation type="journal article" date="2020" name="Stud. Mycol.">
        <title>101 Dothideomycetes genomes: a test case for predicting lifestyles and emergence of pathogens.</title>
        <authorList>
            <person name="Haridas S."/>
            <person name="Albert R."/>
            <person name="Binder M."/>
            <person name="Bloem J."/>
            <person name="Labutti K."/>
            <person name="Salamov A."/>
            <person name="Andreopoulos B."/>
            <person name="Baker S."/>
            <person name="Barry K."/>
            <person name="Bills G."/>
            <person name="Bluhm B."/>
            <person name="Cannon C."/>
            <person name="Castanera R."/>
            <person name="Culley D."/>
            <person name="Daum C."/>
            <person name="Ezra D."/>
            <person name="Gonzalez J."/>
            <person name="Henrissat B."/>
            <person name="Kuo A."/>
            <person name="Liang C."/>
            <person name="Lipzen A."/>
            <person name="Lutzoni F."/>
            <person name="Magnuson J."/>
            <person name="Mondo S."/>
            <person name="Nolan M."/>
            <person name="Ohm R."/>
            <person name="Pangilinan J."/>
            <person name="Park H.-J."/>
            <person name="Ramirez L."/>
            <person name="Alfaro M."/>
            <person name="Sun H."/>
            <person name="Tritt A."/>
            <person name="Yoshinaga Y."/>
            <person name="Zwiers L.-H."/>
            <person name="Turgeon B."/>
            <person name="Goodwin S."/>
            <person name="Spatafora J."/>
            <person name="Crous P."/>
            <person name="Grigoriev I."/>
        </authorList>
    </citation>
    <scope>NUCLEOTIDE SEQUENCE</scope>
    <source>
        <strain evidence="18">CBS 121410</strain>
    </source>
</reference>
<feature type="compositionally biased region" description="Polar residues" evidence="16">
    <location>
        <begin position="125"/>
        <end position="134"/>
    </location>
</feature>
<evidence type="ECO:0000256" key="12">
    <source>
        <dbReference type="ARBA" id="ARBA00022895"/>
    </source>
</evidence>
<dbReference type="GO" id="GO:0005634">
    <property type="term" value="C:nucleus"/>
    <property type="evidence" value="ECO:0007669"/>
    <property type="project" value="UniProtKB-SubCell"/>
</dbReference>
<keyword evidence="9" id="KW-0227">DNA damage</keyword>
<evidence type="ECO:0000256" key="9">
    <source>
        <dbReference type="ARBA" id="ARBA00022763"/>
    </source>
</evidence>
<feature type="compositionally biased region" description="Low complexity" evidence="16">
    <location>
        <begin position="810"/>
        <end position="829"/>
    </location>
</feature>
<feature type="region of interest" description="Disordered" evidence="16">
    <location>
        <begin position="639"/>
        <end position="718"/>
    </location>
</feature>
<feature type="region of interest" description="Disordered" evidence="16">
    <location>
        <begin position="805"/>
        <end position="943"/>
    </location>
</feature>
<feature type="compositionally biased region" description="Polar residues" evidence="16">
    <location>
        <begin position="378"/>
        <end position="388"/>
    </location>
</feature>
<name>A0A9P4LXI8_9PEZI</name>
<keyword evidence="15" id="KW-0539">Nucleus</keyword>
<protein>
    <recommendedName>
        <fullName evidence="5">RNA polymerase II degradation factor 1</fullName>
    </recommendedName>
</protein>
<dbReference type="PANTHER" id="PTHR16308:SF13">
    <property type="entry name" value="PROTEIN LINGERER"/>
    <property type="match status" value="1"/>
</dbReference>
<gene>
    <name evidence="18" type="ORF">K490DRAFT_59150</name>
</gene>
<evidence type="ECO:0000256" key="13">
    <source>
        <dbReference type="ARBA" id="ARBA00023125"/>
    </source>
</evidence>
<keyword evidence="11" id="KW-0832">Ubl conjugation</keyword>
<dbReference type="EMBL" id="ML978735">
    <property type="protein sequence ID" value="KAF2085033.1"/>
    <property type="molecule type" value="Genomic_DNA"/>
</dbReference>
<feature type="compositionally biased region" description="Polar residues" evidence="16">
    <location>
        <begin position="497"/>
        <end position="506"/>
    </location>
</feature>
<keyword evidence="8" id="KW-0597">Phosphoprotein</keyword>
<feature type="compositionally biased region" description="Low complexity" evidence="16">
    <location>
        <begin position="1"/>
        <end position="16"/>
    </location>
</feature>
<dbReference type="Proteomes" id="UP000799776">
    <property type="component" value="Unassembled WGS sequence"/>
</dbReference>
<evidence type="ECO:0000259" key="17">
    <source>
        <dbReference type="PROSITE" id="PS51140"/>
    </source>
</evidence>
<feature type="compositionally biased region" description="Pro residues" evidence="16">
    <location>
        <begin position="274"/>
        <end position="283"/>
    </location>
</feature>
<evidence type="ECO:0000313" key="19">
    <source>
        <dbReference type="Proteomes" id="UP000799776"/>
    </source>
</evidence>
<dbReference type="CDD" id="cd14368">
    <property type="entry name" value="CUE_DEF1_like"/>
    <property type="match status" value="1"/>
</dbReference>
<evidence type="ECO:0000256" key="14">
    <source>
        <dbReference type="ARBA" id="ARBA00023204"/>
    </source>
</evidence>
<dbReference type="GO" id="GO:0006281">
    <property type="term" value="P:DNA repair"/>
    <property type="evidence" value="ECO:0007669"/>
    <property type="project" value="UniProtKB-KW"/>
</dbReference>
<feature type="compositionally biased region" description="Low complexity" evidence="16">
    <location>
        <begin position="842"/>
        <end position="858"/>
    </location>
</feature>
<evidence type="ECO:0000256" key="10">
    <source>
        <dbReference type="ARBA" id="ARBA00022786"/>
    </source>
</evidence>
<dbReference type="InterPro" id="IPR041803">
    <property type="entry name" value="DEF1_CUE"/>
</dbReference>
<evidence type="ECO:0000256" key="6">
    <source>
        <dbReference type="ARBA" id="ARBA00022454"/>
    </source>
</evidence>
<keyword evidence="19" id="KW-1185">Reference proteome</keyword>
<feature type="compositionally biased region" description="Polar residues" evidence="16">
    <location>
        <begin position="769"/>
        <end position="783"/>
    </location>
</feature>
<feature type="domain" description="CUE" evidence="17">
    <location>
        <begin position="59"/>
        <end position="102"/>
    </location>
</feature>
<feature type="compositionally biased region" description="Acidic residues" evidence="16">
    <location>
        <begin position="456"/>
        <end position="466"/>
    </location>
</feature>
<evidence type="ECO:0000256" key="5">
    <source>
        <dbReference type="ARBA" id="ARBA00020536"/>
    </source>
</evidence>
<feature type="compositionally biased region" description="Gly residues" evidence="16">
    <location>
        <begin position="924"/>
        <end position="943"/>
    </location>
</feature>
<evidence type="ECO:0000256" key="15">
    <source>
        <dbReference type="ARBA" id="ARBA00023242"/>
    </source>
</evidence>
<evidence type="ECO:0000256" key="3">
    <source>
        <dbReference type="ARBA" id="ARBA00004574"/>
    </source>
</evidence>
<evidence type="ECO:0000256" key="1">
    <source>
        <dbReference type="ARBA" id="ARBA00004123"/>
    </source>
</evidence>
<dbReference type="GO" id="GO:0003677">
    <property type="term" value="F:DNA binding"/>
    <property type="evidence" value="ECO:0007669"/>
    <property type="project" value="UniProtKB-KW"/>
</dbReference>
<keyword evidence="14" id="KW-0234">DNA repair</keyword>
<dbReference type="InterPro" id="IPR051833">
    <property type="entry name" value="TC-DDR_regulator"/>
</dbReference>
<feature type="region of interest" description="Disordered" evidence="16">
    <location>
        <begin position="768"/>
        <end position="789"/>
    </location>
</feature>
<evidence type="ECO:0000256" key="16">
    <source>
        <dbReference type="SAM" id="MobiDB-lite"/>
    </source>
</evidence>
<evidence type="ECO:0000256" key="7">
    <source>
        <dbReference type="ARBA" id="ARBA00022490"/>
    </source>
</evidence>
<evidence type="ECO:0000256" key="11">
    <source>
        <dbReference type="ARBA" id="ARBA00022843"/>
    </source>
</evidence>
<keyword evidence="6" id="KW-0158">Chromosome</keyword>
<keyword evidence="10" id="KW-0833">Ubl conjugation pathway</keyword>
<sequence length="962" mass="99041">MSEVASRPARGRSSARGGRGGYSSRGARTALKQTNGDHRPTGSVDFAEEEGDLGELKAQYATQLATIRETFPDWSDLDLVYALHECDGDLQVTSEKILEGQISQFSDVPKKTDRSRSKVKEAPTADSNLTQSGTMRGRGRGFESSRGGRGRGTERGRGGFRGSRGGAHAAANGARPTGPATSVPTTESSAWDAPGADTKEAGSWDETPAAEPAQPATEGQYGSVLASDTTPATASEGTKSALIPEGAPKKTWASMFAKPKPPPAVPKPATTAAPPQPQQPAEPEPTNVETPEATQPAVEKEELPIPPVADEAPEAEVAAPAEPPVTTPDISVQGTSSAQLTPSKDELTEDNLEHLPDVSIPAPTDTAASTVASGSNLGVATPKISSQRPAVPRPALGGPAVGGYATSALKATGTPGRSASFQRKVMEQQEAVVMPGNHAVDRAAVQFGSMGLNGDADPDVDEEREDAETRTQPPQHSPMAQPRTALPPAPRQPSVPAESQQDSVPTPKQAPGLPPAAVQQPIAPQQHSPSAPIGSQMMNQQSSQSNQAYSQFGRYGQPSMADTTAAVQKPYDPFGVPAASQPSQFDSYPTHSQPPGMGQPAHSALGGFSSAPNDYASYYTSDQQRNAYQNYYGSAYGQQAGGNQQEMETPQQRAGSAFGPSSADSAFPTSQAQQTQSRYGDAQNSGHNTPNPTMAAAHHSAASQSHIHPSHGQSGHSASGFPYGAHPYYNSPYYNAYMNQYGGGYGGGGYGAPFGKGMYGQPHHGYGMSPQTSYEQHTSSPANVGSFGASTMHARDSALGGSIGDYGRTAASQPPAAAQHSASSGAFGSVPDVFGRGQGMFPGQSQPYGQQQSASQAGNEDALKPFGEKSASGTGPSPSSLGQPGRPGSATNNAGGQGAQSGLPPPQSHQQGFGGYPGSQYSLGGLGGHQGGQGHGGYGAYGGAGFGSYSNFRGGWGNSYGH</sequence>
<feature type="compositionally biased region" description="Low complexity" evidence="16">
    <location>
        <begin position="695"/>
        <end position="711"/>
    </location>
</feature>
<accession>A0A9P4LXI8</accession>
<comment type="similarity">
    <text evidence="4">Belongs to the DEF1 family.</text>
</comment>
<dbReference type="GO" id="GO:0043130">
    <property type="term" value="F:ubiquitin binding"/>
    <property type="evidence" value="ECO:0007669"/>
    <property type="project" value="InterPro"/>
</dbReference>
<feature type="compositionally biased region" description="Basic and acidic residues" evidence="16">
    <location>
        <begin position="108"/>
        <end position="123"/>
    </location>
</feature>
<comment type="subcellular location">
    <subcellularLocation>
        <location evidence="3">Chromosome</location>
        <location evidence="3">Telomere</location>
    </subcellularLocation>
    <subcellularLocation>
        <location evidence="2">Cytoplasm</location>
    </subcellularLocation>
    <subcellularLocation>
        <location evidence="1">Nucleus</location>
    </subcellularLocation>
</comment>
<feature type="compositionally biased region" description="Low complexity" evidence="16">
    <location>
        <begin position="206"/>
        <end position="218"/>
    </location>
</feature>
<proteinExistence type="inferred from homology"/>
<dbReference type="AlphaFoldDB" id="A0A9P4LXI8"/>
<dbReference type="OrthoDB" id="5396806at2759"/>
<dbReference type="PANTHER" id="PTHR16308">
    <property type="entry name" value="UBIQUITIN ASSOCIATED PROTEIN 2-LIKE/LINGERER"/>
    <property type="match status" value="1"/>
</dbReference>
<feature type="compositionally biased region" description="Polar residues" evidence="16">
    <location>
        <begin position="662"/>
        <end position="692"/>
    </location>
</feature>
<dbReference type="GO" id="GO:0005737">
    <property type="term" value="C:cytoplasm"/>
    <property type="evidence" value="ECO:0007669"/>
    <property type="project" value="UniProtKB-SubCell"/>
</dbReference>
<organism evidence="18 19">
    <name type="scientific">Saccharata proteae CBS 121410</name>
    <dbReference type="NCBI Taxonomy" id="1314787"/>
    <lineage>
        <taxon>Eukaryota</taxon>
        <taxon>Fungi</taxon>
        <taxon>Dikarya</taxon>
        <taxon>Ascomycota</taxon>
        <taxon>Pezizomycotina</taxon>
        <taxon>Dothideomycetes</taxon>
        <taxon>Dothideomycetes incertae sedis</taxon>
        <taxon>Botryosphaeriales</taxon>
        <taxon>Saccharataceae</taxon>
        <taxon>Saccharata</taxon>
    </lineage>
</organism>
<evidence type="ECO:0000313" key="18">
    <source>
        <dbReference type="EMBL" id="KAF2085033.1"/>
    </source>
</evidence>
<keyword evidence="12" id="KW-0779">Telomere</keyword>
<feature type="region of interest" description="Disordered" evidence="16">
    <location>
        <begin position="1"/>
        <end position="43"/>
    </location>
</feature>
<comment type="caution">
    <text evidence="18">The sequence shown here is derived from an EMBL/GenBank/DDBJ whole genome shotgun (WGS) entry which is preliminary data.</text>
</comment>
<feature type="region of interest" description="Disordered" evidence="16">
    <location>
        <begin position="106"/>
        <end position="350"/>
    </location>
</feature>
<feature type="compositionally biased region" description="Low complexity" evidence="16">
    <location>
        <begin position="515"/>
        <end position="526"/>
    </location>
</feature>
<feature type="compositionally biased region" description="Polar residues" evidence="16">
    <location>
        <begin position="226"/>
        <end position="238"/>
    </location>
</feature>
<feature type="compositionally biased region" description="Polar residues" evidence="16">
    <location>
        <begin position="330"/>
        <end position="342"/>
    </location>
</feature>
<feature type="compositionally biased region" description="Low complexity" evidence="16">
    <location>
        <begin position="535"/>
        <end position="547"/>
    </location>
</feature>
<feature type="compositionally biased region" description="Polar residues" evidence="16">
    <location>
        <begin position="871"/>
        <end position="882"/>
    </location>
</feature>
<feature type="compositionally biased region" description="Polar residues" evidence="16">
    <location>
        <begin position="179"/>
        <end position="189"/>
    </location>
</feature>
<dbReference type="PROSITE" id="PS51140">
    <property type="entry name" value="CUE"/>
    <property type="match status" value="1"/>
</dbReference>
<evidence type="ECO:0000256" key="4">
    <source>
        <dbReference type="ARBA" id="ARBA00005491"/>
    </source>
</evidence>
<evidence type="ECO:0000256" key="8">
    <source>
        <dbReference type="ARBA" id="ARBA00022553"/>
    </source>
</evidence>
<keyword evidence="13" id="KW-0238">DNA-binding</keyword>
<dbReference type="Pfam" id="PF02845">
    <property type="entry name" value="CUE"/>
    <property type="match status" value="1"/>
</dbReference>
<feature type="region of interest" description="Disordered" evidence="16">
    <location>
        <begin position="378"/>
        <end position="400"/>
    </location>
</feature>
<feature type="compositionally biased region" description="Polar residues" evidence="16">
    <location>
        <begin position="580"/>
        <end position="593"/>
    </location>
</feature>
<keyword evidence="7" id="KW-0963">Cytoplasm</keyword>
<dbReference type="InterPro" id="IPR003892">
    <property type="entry name" value="CUE"/>
</dbReference>
<evidence type="ECO:0000256" key="2">
    <source>
        <dbReference type="ARBA" id="ARBA00004496"/>
    </source>
</evidence>